<dbReference type="GO" id="GO:0019353">
    <property type="term" value="P:protoporphyrinogen IX biosynthetic process from glutamate"/>
    <property type="evidence" value="ECO:0007669"/>
    <property type="project" value="TreeGrafter"/>
</dbReference>
<dbReference type="FunFam" id="3.30.460.30:FF:000001">
    <property type="entry name" value="Glutamyl-tRNA reductase"/>
    <property type="match status" value="1"/>
</dbReference>
<evidence type="ECO:0000313" key="8">
    <source>
        <dbReference type="Proteomes" id="UP000315369"/>
    </source>
</evidence>
<dbReference type="InterPro" id="IPR036291">
    <property type="entry name" value="NAD(P)-bd_dom_sf"/>
</dbReference>
<dbReference type="InterPro" id="IPR000343">
    <property type="entry name" value="4pyrrol_synth_GluRdtase"/>
</dbReference>
<reference evidence="7 8" key="1">
    <citation type="submission" date="2019-06" db="EMBL/GenBank/DDBJ databases">
        <authorList>
            <person name="Livingstone P."/>
            <person name="Whitworth D."/>
        </authorList>
    </citation>
    <scope>NUCLEOTIDE SEQUENCE [LARGE SCALE GENOMIC DNA]</scope>
    <source>
        <strain evidence="7 8">AM401</strain>
    </source>
</reference>
<dbReference type="Pfam" id="PF01488">
    <property type="entry name" value="Shikimate_DH"/>
    <property type="match status" value="1"/>
</dbReference>
<keyword evidence="2 7" id="KW-0560">Oxidoreductase</keyword>
<keyword evidence="8" id="KW-1185">Reference proteome</keyword>
<feature type="domain" description="Quinate/shikimate 5-dehydrogenase/glutamyl-tRNA reductase" evidence="5">
    <location>
        <begin position="167"/>
        <end position="224"/>
    </location>
</feature>
<dbReference type="Proteomes" id="UP000315369">
    <property type="component" value="Unassembled WGS sequence"/>
</dbReference>
<protein>
    <submittedName>
        <fullName evidence="7">Glutamyl-tRNA reductase</fullName>
        <ecNumber evidence="7">1.2.1.70</ecNumber>
    </submittedName>
</protein>
<evidence type="ECO:0000256" key="1">
    <source>
        <dbReference type="ARBA" id="ARBA00022857"/>
    </source>
</evidence>
<dbReference type="NCBIfam" id="TIGR01035">
    <property type="entry name" value="hemA"/>
    <property type="match status" value="1"/>
</dbReference>
<dbReference type="AlphaFoldDB" id="A0A540WJL3"/>
<dbReference type="RefSeq" id="WP_141648955.1">
    <property type="nucleotide sequence ID" value="NZ_VIFM01000378.1"/>
</dbReference>
<sequence>MELVCIGLSHRTAPLVVRERLALSETRQVEVLQRLAQSPVEVLWVSTCNRVEVYLSAPDGLVARERAVMELQALGGEEALEHLYEHRGEAALIHLFRVASSLDSMVLGEAQILGQVKDAVRAAETAGALGTTLNQLFQRSFAVAKEVRTSTEIGAHSISMAAAAVRLAGQLFEDLTEIRILFVGAGEMIELAATHFAAKNPKGLAIANRTLERGEKLATRFGGEVMR</sequence>
<gene>
    <name evidence="7" type="primary">hemA</name>
    <name evidence="7" type="ORF">FJV41_45880</name>
</gene>
<dbReference type="SUPFAM" id="SSF51735">
    <property type="entry name" value="NAD(P)-binding Rossmann-fold domains"/>
    <property type="match status" value="1"/>
</dbReference>
<dbReference type="OrthoDB" id="110209at2"/>
<accession>A0A540WJL3</accession>
<comment type="caution">
    <text evidence="7">The sequence shown here is derived from an EMBL/GenBank/DDBJ whole genome shotgun (WGS) entry which is preliminary data.</text>
</comment>
<evidence type="ECO:0000256" key="2">
    <source>
        <dbReference type="ARBA" id="ARBA00023002"/>
    </source>
</evidence>
<evidence type="ECO:0000256" key="3">
    <source>
        <dbReference type="ARBA" id="ARBA00023244"/>
    </source>
</evidence>
<dbReference type="CDD" id="cd05213">
    <property type="entry name" value="NAD_bind_Glutamyl_tRNA_reduct"/>
    <property type="match status" value="1"/>
</dbReference>
<comment type="pathway">
    <text evidence="4">Porphyrin-containing compound metabolism.</text>
</comment>
<evidence type="ECO:0000259" key="6">
    <source>
        <dbReference type="Pfam" id="PF05201"/>
    </source>
</evidence>
<keyword evidence="1" id="KW-0521">NADP</keyword>
<dbReference type="SUPFAM" id="SSF69742">
    <property type="entry name" value="Glutamyl tRNA-reductase catalytic, N-terminal domain"/>
    <property type="match status" value="1"/>
</dbReference>
<feature type="non-terminal residue" evidence="7">
    <location>
        <position position="227"/>
    </location>
</feature>
<proteinExistence type="predicted"/>
<dbReference type="Gene3D" id="3.40.50.720">
    <property type="entry name" value="NAD(P)-binding Rossmann-like Domain"/>
    <property type="match status" value="1"/>
</dbReference>
<dbReference type="Pfam" id="PF05201">
    <property type="entry name" value="GlutR_N"/>
    <property type="match status" value="1"/>
</dbReference>
<dbReference type="PANTHER" id="PTHR43013">
    <property type="entry name" value="GLUTAMYL-TRNA REDUCTASE"/>
    <property type="match status" value="1"/>
</dbReference>
<evidence type="ECO:0000313" key="7">
    <source>
        <dbReference type="EMBL" id="TQF09188.1"/>
    </source>
</evidence>
<dbReference type="GO" id="GO:0050661">
    <property type="term" value="F:NADP binding"/>
    <property type="evidence" value="ECO:0007669"/>
    <property type="project" value="InterPro"/>
</dbReference>
<dbReference type="PROSITE" id="PS00747">
    <property type="entry name" value="GLUTR"/>
    <property type="match status" value="1"/>
</dbReference>
<evidence type="ECO:0000259" key="5">
    <source>
        <dbReference type="Pfam" id="PF01488"/>
    </source>
</evidence>
<dbReference type="InterPro" id="IPR006151">
    <property type="entry name" value="Shikm_DH/Glu-tRNA_Rdtase"/>
</dbReference>
<name>A0A540WJL3_9BACT</name>
<dbReference type="InterPro" id="IPR015895">
    <property type="entry name" value="4pyrrol_synth_GluRdtase_N"/>
</dbReference>
<dbReference type="GO" id="GO:0008883">
    <property type="term" value="F:glutamyl-tRNA reductase activity"/>
    <property type="evidence" value="ECO:0007669"/>
    <property type="project" value="UniProtKB-EC"/>
</dbReference>
<organism evidence="7 8">
    <name type="scientific">Myxococcus llanfairpwllgwyngyllgogerychwyrndrobwllllantysiliogogogochensis</name>
    <dbReference type="NCBI Taxonomy" id="2590453"/>
    <lineage>
        <taxon>Bacteria</taxon>
        <taxon>Pseudomonadati</taxon>
        <taxon>Myxococcota</taxon>
        <taxon>Myxococcia</taxon>
        <taxon>Myxococcales</taxon>
        <taxon>Cystobacterineae</taxon>
        <taxon>Myxococcaceae</taxon>
        <taxon>Myxococcus</taxon>
    </lineage>
</organism>
<evidence type="ECO:0000256" key="4">
    <source>
        <dbReference type="ARBA" id="ARBA00023444"/>
    </source>
</evidence>
<dbReference type="EC" id="1.2.1.70" evidence="7"/>
<dbReference type="InterPro" id="IPR036343">
    <property type="entry name" value="GluRdtase_N_sf"/>
</dbReference>
<dbReference type="PANTHER" id="PTHR43013:SF1">
    <property type="entry name" value="GLUTAMYL-TRNA REDUCTASE"/>
    <property type="match status" value="1"/>
</dbReference>
<feature type="domain" description="Glutamyl-tRNA reductase N-terminal" evidence="6">
    <location>
        <begin position="6"/>
        <end position="151"/>
    </location>
</feature>
<dbReference type="InterPro" id="IPR018214">
    <property type="entry name" value="GluRdtase_CS"/>
</dbReference>
<keyword evidence="3" id="KW-0627">Porphyrin biosynthesis</keyword>
<dbReference type="EMBL" id="VIFM01000378">
    <property type="protein sequence ID" value="TQF09188.1"/>
    <property type="molecule type" value="Genomic_DNA"/>
</dbReference>
<dbReference type="Gene3D" id="3.30.460.30">
    <property type="entry name" value="Glutamyl-tRNA reductase, N-terminal domain"/>
    <property type="match status" value="1"/>
</dbReference>